<protein>
    <submittedName>
        <fullName evidence="1">Gp057</fullName>
    </submittedName>
</protein>
<dbReference type="RefSeq" id="YP_009012638.1">
    <property type="nucleotide sequence ID" value="NC_023694.1"/>
</dbReference>
<organism evidence="1 2">
    <name type="scientific">Rhodococcus phage ReqiPoco6</name>
    <dbReference type="NCBI Taxonomy" id="691964"/>
    <lineage>
        <taxon>Viruses</taxon>
        <taxon>Duplodnaviria</taxon>
        <taxon>Heunggongvirae</taxon>
        <taxon>Uroviricota</taxon>
        <taxon>Caudoviricetes</taxon>
        <taxon>Pepyhexavirus</taxon>
        <taxon>Pepyhexavirus poco6</taxon>
    </lineage>
</organism>
<evidence type="ECO:0000313" key="2">
    <source>
        <dbReference type="Proteomes" id="UP000001057"/>
    </source>
</evidence>
<accession>D4P7S5</accession>
<sequence length="79" mass="8848">MPDQMTVTLKELFPESVWEELFRRAAKHKAAYASHIVVTSSGEVKELITTPDWTWYGSPIWVNANANQLSIGIEGVSDV</sequence>
<reference evidence="1 2" key="1">
    <citation type="journal article" date="2011" name="Appl. Environ. Microbiol.">
        <title>Genomic and functional analyses of Rhodococcus equi phages ReqiPepy6, ReqiPoco6, ReqiPine5, and ReqiDocB7.</title>
        <authorList>
            <person name="Summer E.J."/>
            <person name="Liu M."/>
            <person name="Gill J.J."/>
            <person name="Grant M."/>
            <person name="Chan-Cortes T.N."/>
            <person name="Ferguson L."/>
            <person name="Janes C."/>
            <person name="Lange K."/>
            <person name="Bertoli M."/>
            <person name="Moore C."/>
            <person name="Orchard R.C."/>
            <person name="Cohen N."/>
            <person name="Young R."/>
        </authorList>
    </citation>
    <scope>NUCLEOTIDE SEQUENCE [LARGE SCALE GENOMIC DNA]</scope>
</reference>
<keyword evidence="2" id="KW-1185">Reference proteome</keyword>
<dbReference type="Proteomes" id="UP000001057">
    <property type="component" value="Segment"/>
</dbReference>
<dbReference type="KEGG" id="vg:18559767"/>
<dbReference type="GeneID" id="18559767"/>
<proteinExistence type="predicted"/>
<gene>
    <name evidence="1" type="ORF">Poco6gene057</name>
</gene>
<name>D4P7S5_9CAUD</name>
<dbReference type="EMBL" id="GU580942">
    <property type="protein sequence ID" value="ADD81055.1"/>
    <property type="molecule type" value="Genomic_DNA"/>
</dbReference>
<dbReference type="OrthoDB" id="38133at10239"/>
<evidence type="ECO:0000313" key="1">
    <source>
        <dbReference type="EMBL" id="ADD81055.1"/>
    </source>
</evidence>